<dbReference type="EMBL" id="JBHULY010000024">
    <property type="protein sequence ID" value="MFD2726638.1"/>
    <property type="molecule type" value="Genomic_DNA"/>
</dbReference>
<comment type="caution">
    <text evidence="2">The sequence shown here is derived from an EMBL/GenBank/DDBJ whole genome shotgun (WGS) entry which is preliminary data.</text>
</comment>
<feature type="chain" id="PRO_5047423619" evidence="1">
    <location>
        <begin position="24"/>
        <end position="305"/>
    </location>
</feature>
<dbReference type="RefSeq" id="WP_380291773.1">
    <property type="nucleotide sequence ID" value="NZ_JBHULY010000024.1"/>
</dbReference>
<keyword evidence="3" id="KW-1185">Reference proteome</keyword>
<organism evidence="2 3">
    <name type="scientific">Hyunsoonleella rubra</name>
    <dbReference type="NCBI Taxonomy" id="1737062"/>
    <lineage>
        <taxon>Bacteria</taxon>
        <taxon>Pseudomonadati</taxon>
        <taxon>Bacteroidota</taxon>
        <taxon>Flavobacteriia</taxon>
        <taxon>Flavobacteriales</taxon>
        <taxon>Flavobacteriaceae</taxon>
    </lineage>
</organism>
<reference evidence="3" key="1">
    <citation type="journal article" date="2019" name="Int. J. Syst. Evol. Microbiol.">
        <title>The Global Catalogue of Microorganisms (GCM) 10K type strain sequencing project: providing services to taxonomists for standard genome sequencing and annotation.</title>
        <authorList>
            <consortium name="The Broad Institute Genomics Platform"/>
            <consortium name="The Broad Institute Genome Sequencing Center for Infectious Disease"/>
            <person name="Wu L."/>
            <person name="Ma J."/>
        </authorList>
    </citation>
    <scope>NUCLEOTIDE SEQUENCE [LARGE SCALE GENOMIC DNA]</scope>
    <source>
        <strain evidence="3">KCTC 42398</strain>
    </source>
</reference>
<evidence type="ECO:0000256" key="1">
    <source>
        <dbReference type="SAM" id="SignalP"/>
    </source>
</evidence>
<evidence type="ECO:0000313" key="2">
    <source>
        <dbReference type="EMBL" id="MFD2726638.1"/>
    </source>
</evidence>
<name>A0ABW5TDM2_9FLAO</name>
<evidence type="ECO:0000313" key="3">
    <source>
        <dbReference type="Proteomes" id="UP001597476"/>
    </source>
</evidence>
<protein>
    <submittedName>
        <fullName evidence="2">Uncharacterized protein</fullName>
    </submittedName>
</protein>
<proteinExistence type="predicted"/>
<gene>
    <name evidence="2" type="ORF">ACFSR8_10470</name>
</gene>
<dbReference type="Proteomes" id="UP001597476">
    <property type="component" value="Unassembled WGS sequence"/>
</dbReference>
<feature type="signal peptide" evidence="1">
    <location>
        <begin position="1"/>
        <end position="23"/>
    </location>
</feature>
<keyword evidence="1" id="KW-0732">Signal</keyword>
<sequence length="305" mass="31441">MKKLRLLPLLALIVCLYFIGCSTDENEGESGISNSAQVASLMNENLVLPPGAFTVNPENVTTDNSITIGTSNGVTPINSGQQMTNQISFNAPDGNVNAVGMRFGTNGPIYFVPINTGGATSGTGSFDFLINAGICNDLSRICHDIKCYEFAQTTSGAISRSNIRDVAMLCGNCDEPSCQGLVDPSDCPPSIGSGSFSSSISGNQSGNAGCDSGTIGVVNSTWVLATANLPFSGTVNFNSNYYTGNCTTCPALQISDVSGNAYVAVNGSGSWSGNVFSFNATLKNILDLAGGGTSYNITGSVNCNN</sequence>
<accession>A0ABW5TDM2</accession>